<reference evidence="2" key="1">
    <citation type="submission" date="2023-06" db="EMBL/GenBank/DDBJ databases">
        <title>Genome-scale phylogeny and comparative genomics of the fungal order Sordariales.</title>
        <authorList>
            <consortium name="Lawrence Berkeley National Laboratory"/>
            <person name="Hensen N."/>
            <person name="Bonometti L."/>
            <person name="Westerberg I."/>
            <person name="Brannstrom I.O."/>
            <person name="Guillou S."/>
            <person name="Cros-Aarteil S."/>
            <person name="Calhoun S."/>
            <person name="Haridas S."/>
            <person name="Kuo A."/>
            <person name="Mondo S."/>
            <person name="Pangilinan J."/>
            <person name="Riley R."/>
            <person name="Labutti K."/>
            <person name="Andreopoulos B."/>
            <person name="Lipzen A."/>
            <person name="Chen C."/>
            <person name="Yanf M."/>
            <person name="Daum C."/>
            <person name="Ng V."/>
            <person name="Clum A."/>
            <person name="Steindorff A."/>
            <person name="Ohm R."/>
            <person name="Martin F."/>
            <person name="Silar P."/>
            <person name="Natvig D."/>
            <person name="Lalanne C."/>
            <person name="Gautier V."/>
            <person name="Ament-Velasquez S.L."/>
            <person name="Kruys A."/>
            <person name="Hutchinson M.I."/>
            <person name="Powell A.J."/>
            <person name="Barry K."/>
            <person name="Miller A.N."/>
            <person name="Grigoriev I.V."/>
            <person name="Debuchy R."/>
            <person name="Gladieux P."/>
            <person name="Thoren M.H."/>
            <person name="Johannesson H."/>
        </authorList>
    </citation>
    <scope>NUCLEOTIDE SEQUENCE</scope>
    <source>
        <strain evidence="2">CBS 540.89</strain>
    </source>
</reference>
<dbReference type="Proteomes" id="UP001172159">
    <property type="component" value="Unassembled WGS sequence"/>
</dbReference>
<accession>A0AA40EYP8</accession>
<name>A0AA40EYP8_9PEZI</name>
<comment type="caution">
    <text evidence="2">The sequence shown here is derived from an EMBL/GenBank/DDBJ whole genome shotgun (WGS) entry which is preliminary data.</text>
</comment>
<evidence type="ECO:0000313" key="2">
    <source>
        <dbReference type="EMBL" id="KAK0747994.1"/>
    </source>
</evidence>
<organism evidence="2 3">
    <name type="scientific">Apiosordaria backusii</name>
    <dbReference type="NCBI Taxonomy" id="314023"/>
    <lineage>
        <taxon>Eukaryota</taxon>
        <taxon>Fungi</taxon>
        <taxon>Dikarya</taxon>
        <taxon>Ascomycota</taxon>
        <taxon>Pezizomycotina</taxon>
        <taxon>Sordariomycetes</taxon>
        <taxon>Sordariomycetidae</taxon>
        <taxon>Sordariales</taxon>
        <taxon>Lasiosphaeriaceae</taxon>
        <taxon>Apiosordaria</taxon>
    </lineage>
</organism>
<sequence>MKFTLSTTILAVLATTTALASPIIEKRQSADPKFVCPSRIQAYCSAPNVHTFCDQTGLLHSDALDICGRCICN</sequence>
<dbReference type="AlphaFoldDB" id="A0AA40EYP8"/>
<feature type="signal peptide" evidence="1">
    <location>
        <begin position="1"/>
        <end position="20"/>
    </location>
</feature>
<evidence type="ECO:0000256" key="1">
    <source>
        <dbReference type="SAM" id="SignalP"/>
    </source>
</evidence>
<keyword evidence="1" id="KW-0732">Signal</keyword>
<protein>
    <submittedName>
        <fullName evidence="2">Uncharacterized protein</fullName>
    </submittedName>
</protein>
<dbReference type="EMBL" id="JAUKTV010000001">
    <property type="protein sequence ID" value="KAK0747994.1"/>
    <property type="molecule type" value="Genomic_DNA"/>
</dbReference>
<feature type="chain" id="PRO_5041317474" evidence="1">
    <location>
        <begin position="21"/>
        <end position="73"/>
    </location>
</feature>
<gene>
    <name evidence="2" type="ORF">B0T21DRAFT_406549</name>
</gene>
<evidence type="ECO:0000313" key="3">
    <source>
        <dbReference type="Proteomes" id="UP001172159"/>
    </source>
</evidence>
<keyword evidence="3" id="KW-1185">Reference proteome</keyword>
<proteinExistence type="predicted"/>